<dbReference type="InterPro" id="IPR042188">
    <property type="entry name" value="MmgE/PrpD_sf_2"/>
</dbReference>
<evidence type="ECO:0000313" key="5">
    <source>
        <dbReference type="Proteomes" id="UP001501671"/>
    </source>
</evidence>
<dbReference type="InterPro" id="IPR045336">
    <property type="entry name" value="MmgE_PrpD_N"/>
</dbReference>
<sequence length="479" mass="50660">MPRRSAAGGCGVVTMSNTSASGQSDVLQDRIARFASDLAFEHLAAGDVEAAKARIIDTFAASYAGFFSETAHAARAYAASLAPGGRCAIIGTRERTSPEAAAFVNSTTSRQAEWNDVYMSRAGGGAHPSDVILPILAAAEHAGADGKEFLTAVVIAYEVYLNISDAAQITGFDQSVLAGIGVAAGAGRVLGLTLPQLKHAVSICAVANNAIIQTRRDHMTMWKAAAAGQSGKAGVSAALMAKAGMEGPSLPFEGAGGWNRTVARNEYEVGGLDPRTGPYRIRDALIKPRASCAVTISSIFAAEDAARKVRAPDVERVIVETYGYAKNTVGTGENRWNPGSSESADHSIPYVVAAALCDGTVGQRQFKEDRLWGADIRALLPRIEVRANDEFSKAYEAHPRWHYTRVTVHTRSGSVVVGEAGGPDGEDMGKEKSAAGIEAKFMSLAQDLIGEQRAKEALRRMWSLPEIADVKEIPPLFVL</sequence>
<accession>A0ABP8HGG7</accession>
<feature type="domain" description="MmgE/PrpD N-terminal" evidence="2">
    <location>
        <begin position="30"/>
        <end position="265"/>
    </location>
</feature>
<dbReference type="Gene3D" id="3.30.1330.120">
    <property type="entry name" value="2-methylcitrate dehydratase PrpD"/>
    <property type="match status" value="1"/>
</dbReference>
<dbReference type="InterPro" id="IPR036148">
    <property type="entry name" value="MmgE/PrpD_sf"/>
</dbReference>
<dbReference type="InterPro" id="IPR045337">
    <property type="entry name" value="MmgE_PrpD_C"/>
</dbReference>
<reference evidence="5" key="1">
    <citation type="journal article" date="2019" name="Int. J. Syst. Evol. Microbiol.">
        <title>The Global Catalogue of Microorganisms (GCM) 10K type strain sequencing project: providing services to taxonomists for standard genome sequencing and annotation.</title>
        <authorList>
            <consortium name="The Broad Institute Genomics Platform"/>
            <consortium name="The Broad Institute Genome Sequencing Center for Infectious Disease"/>
            <person name="Wu L."/>
            <person name="Ma J."/>
        </authorList>
    </citation>
    <scope>NUCLEOTIDE SEQUENCE [LARGE SCALE GENOMIC DNA]</scope>
    <source>
        <strain evidence="5">JCM 17666</strain>
    </source>
</reference>
<proteinExistence type="inferred from homology"/>
<dbReference type="PANTHER" id="PTHR16943">
    <property type="entry name" value="2-METHYLCITRATE DEHYDRATASE-RELATED"/>
    <property type="match status" value="1"/>
</dbReference>
<keyword evidence="5" id="KW-1185">Reference proteome</keyword>
<dbReference type="InterPro" id="IPR042183">
    <property type="entry name" value="MmgE/PrpD_sf_1"/>
</dbReference>
<dbReference type="Pfam" id="PF19305">
    <property type="entry name" value="MmgE_PrpD_C"/>
    <property type="match status" value="1"/>
</dbReference>
<dbReference type="Proteomes" id="UP001501671">
    <property type="component" value="Unassembled WGS sequence"/>
</dbReference>
<evidence type="ECO:0000256" key="1">
    <source>
        <dbReference type="ARBA" id="ARBA00006174"/>
    </source>
</evidence>
<evidence type="ECO:0000313" key="4">
    <source>
        <dbReference type="EMBL" id="GAA4339039.1"/>
    </source>
</evidence>
<evidence type="ECO:0000259" key="3">
    <source>
        <dbReference type="Pfam" id="PF19305"/>
    </source>
</evidence>
<organism evidence="4 5">
    <name type="scientific">Pigmentiphaga soli</name>
    <dbReference type="NCBI Taxonomy" id="1007095"/>
    <lineage>
        <taxon>Bacteria</taxon>
        <taxon>Pseudomonadati</taxon>
        <taxon>Pseudomonadota</taxon>
        <taxon>Betaproteobacteria</taxon>
        <taxon>Burkholderiales</taxon>
        <taxon>Alcaligenaceae</taxon>
        <taxon>Pigmentiphaga</taxon>
    </lineage>
</organism>
<protein>
    <submittedName>
        <fullName evidence="4">MmgE/PrpD family protein</fullName>
    </submittedName>
</protein>
<name>A0ABP8HGG7_9BURK</name>
<dbReference type="Gene3D" id="1.10.4100.10">
    <property type="entry name" value="2-methylcitrate dehydratase PrpD"/>
    <property type="match status" value="1"/>
</dbReference>
<dbReference type="SUPFAM" id="SSF103378">
    <property type="entry name" value="2-methylcitrate dehydratase PrpD"/>
    <property type="match status" value="1"/>
</dbReference>
<gene>
    <name evidence="4" type="ORF">GCM10023144_36790</name>
</gene>
<evidence type="ECO:0000259" key="2">
    <source>
        <dbReference type="Pfam" id="PF03972"/>
    </source>
</evidence>
<dbReference type="EMBL" id="BAABFO010000021">
    <property type="protein sequence ID" value="GAA4339039.1"/>
    <property type="molecule type" value="Genomic_DNA"/>
</dbReference>
<dbReference type="Pfam" id="PF03972">
    <property type="entry name" value="MmgE_PrpD_N"/>
    <property type="match status" value="1"/>
</dbReference>
<comment type="caution">
    <text evidence="4">The sequence shown here is derived from an EMBL/GenBank/DDBJ whole genome shotgun (WGS) entry which is preliminary data.</text>
</comment>
<dbReference type="PANTHER" id="PTHR16943:SF8">
    <property type="entry name" value="2-METHYLCITRATE DEHYDRATASE"/>
    <property type="match status" value="1"/>
</dbReference>
<comment type="similarity">
    <text evidence="1">Belongs to the PrpD family.</text>
</comment>
<dbReference type="InterPro" id="IPR005656">
    <property type="entry name" value="MmgE_PrpD"/>
</dbReference>
<feature type="domain" description="MmgE/PrpD C-terminal" evidence="3">
    <location>
        <begin position="290"/>
        <end position="463"/>
    </location>
</feature>